<protein>
    <recommendedName>
        <fullName evidence="7">Xylanolytic transcriptional activator regulatory domain-containing protein</fullName>
    </recommendedName>
</protein>
<dbReference type="OrthoDB" id="2309723at2759"/>
<accession>A0A4Y7PN97</accession>
<keyword evidence="3" id="KW-0805">Transcription regulation</keyword>
<dbReference type="Pfam" id="PF04082">
    <property type="entry name" value="Fungal_trans"/>
    <property type="match status" value="1"/>
</dbReference>
<evidence type="ECO:0000256" key="2">
    <source>
        <dbReference type="ARBA" id="ARBA00022723"/>
    </source>
</evidence>
<dbReference type="CDD" id="cd00067">
    <property type="entry name" value="GAL4"/>
    <property type="match status" value="1"/>
</dbReference>
<organism evidence="8 9">
    <name type="scientific">Rickenella mellea</name>
    <dbReference type="NCBI Taxonomy" id="50990"/>
    <lineage>
        <taxon>Eukaryota</taxon>
        <taxon>Fungi</taxon>
        <taxon>Dikarya</taxon>
        <taxon>Basidiomycota</taxon>
        <taxon>Agaricomycotina</taxon>
        <taxon>Agaricomycetes</taxon>
        <taxon>Hymenochaetales</taxon>
        <taxon>Rickenellaceae</taxon>
        <taxon>Rickenella</taxon>
    </lineage>
</organism>
<dbReference type="GO" id="GO:0003677">
    <property type="term" value="F:DNA binding"/>
    <property type="evidence" value="ECO:0007669"/>
    <property type="project" value="InterPro"/>
</dbReference>
<evidence type="ECO:0000259" key="7">
    <source>
        <dbReference type="Pfam" id="PF04082"/>
    </source>
</evidence>
<dbReference type="InterPro" id="IPR036864">
    <property type="entry name" value="Zn2-C6_fun-type_DNA-bd_sf"/>
</dbReference>
<dbReference type="GO" id="GO:0005634">
    <property type="term" value="C:nucleus"/>
    <property type="evidence" value="ECO:0007669"/>
    <property type="project" value="UniProtKB-SubCell"/>
</dbReference>
<evidence type="ECO:0000256" key="6">
    <source>
        <dbReference type="SAM" id="MobiDB-lite"/>
    </source>
</evidence>
<evidence type="ECO:0000256" key="5">
    <source>
        <dbReference type="ARBA" id="ARBA00023242"/>
    </source>
</evidence>
<keyword evidence="5" id="KW-0539">Nucleus</keyword>
<feature type="domain" description="Xylanolytic transcriptional activator regulatory" evidence="7">
    <location>
        <begin position="132"/>
        <end position="297"/>
    </location>
</feature>
<reference evidence="8 9" key="1">
    <citation type="submission" date="2018-06" db="EMBL/GenBank/DDBJ databases">
        <title>A transcriptomic atlas of mushroom development highlights an independent origin of complex multicellularity.</title>
        <authorList>
            <consortium name="DOE Joint Genome Institute"/>
            <person name="Krizsan K."/>
            <person name="Almasi E."/>
            <person name="Merenyi Z."/>
            <person name="Sahu N."/>
            <person name="Viragh M."/>
            <person name="Koszo T."/>
            <person name="Mondo S."/>
            <person name="Kiss B."/>
            <person name="Balint B."/>
            <person name="Kues U."/>
            <person name="Barry K."/>
            <person name="Hegedus J.C."/>
            <person name="Henrissat B."/>
            <person name="Johnson J."/>
            <person name="Lipzen A."/>
            <person name="Ohm R."/>
            <person name="Nagy I."/>
            <person name="Pangilinan J."/>
            <person name="Yan J."/>
            <person name="Xiong Y."/>
            <person name="Grigoriev I.V."/>
            <person name="Hibbett D.S."/>
            <person name="Nagy L.G."/>
        </authorList>
    </citation>
    <scope>NUCLEOTIDE SEQUENCE [LARGE SCALE GENOMIC DNA]</scope>
    <source>
        <strain evidence="8 9">SZMC22713</strain>
    </source>
</reference>
<name>A0A4Y7PN97_9AGAM</name>
<dbReference type="InterPro" id="IPR007219">
    <property type="entry name" value="XnlR_reg_dom"/>
</dbReference>
<keyword evidence="9" id="KW-1185">Reference proteome</keyword>
<dbReference type="CDD" id="cd12148">
    <property type="entry name" value="fungal_TF_MHR"/>
    <property type="match status" value="1"/>
</dbReference>
<sequence>MSDLPKCNGAKPACGTCLSANRPMDCEYTDGGRALTEILEEDIAILENRLQALQAGDNSLTLRNPHDARSQAESMAGPISSRSQSGMRDPRTAYFEAQNTRQPQSSNEQILTMLIDKFMRHASQLSFAYNTPRFLSLLRLPQSHPSYPHPALLNSICLWGLRILQRNELARFESYFLQTAKTAITDALRATDTKTRMQAIQAEVLLAQYFYNIGSLVEGQYHATGAVTLAIVTGLHQIRYQPQNVRSSVTPGNTATGSGSYSPHDSEEAEKIALFWAVFSLDKCWSVSQGVPSKISEYGSGSVQIDTPWTFASTAYETYNRSPSSTRGSRKTVQYFLSGRSATDDLNTSPEAMRAQASALLDAVALALDRHSSGEDVKLYDYRSPVDLLRVGSFQVDKGACVILANILPGFMETLSSFNQVASLPPDARAMNVISYSLAHAAYIRLYCARAANDENARLLCIASARAIVLIMERLISEDAEFFDPILCTTWMTAAHIFANNNIYIIYVSTEEYGLNNPFYKSVEIEGELYHPGGFRELDAEG</sequence>
<dbReference type="GO" id="GO:0006351">
    <property type="term" value="P:DNA-templated transcription"/>
    <property type="evidence" value="ECO:0007669"/>
    <property type="project" value="InterPro"/>
</dbReference>
<feature type="compositionally biased region" description="Polar residues" evidence="6">
    <location>
        <begin position="245"/>
        <end position="263"/>
    </location>
</feature>
<dbReference type="Proteomes" id="UP000294933">
    <property type="component" value="Unassembled WGS sequence"/>
</dbReference>
<keyword evidence="2" id="KW-0479">Metal-binding</keyword>
<evidence type="ECO:0000256" key="1">
    <source>
        <dbReference type="ARBA" id="ARBA00004123"/>
    </source>
</evidence>
<dbReference type="Gene3D" id="4.10.240.10">
    <property type="entry name" value="Zn(2)-C6 fungal-type DNA-binding domain"/>
    <property type="match status" value="1"/>
</dbReference>
<dbReference type="InterPro" id="IPR050815">
    <property type="entry name" value="TF_fung"/>
</dbReference>
<evidence type="ECO:0000313" key="8">
    <source>
        <dbReference type="EMBL" id="TDL16069.1"/>
    </source>
</evidence>
<dbReference type="PANTHER" id="PTHR47338:SF29">
    <property type="entry name" value="ZN(2)-C6 FUNGAL-TYPE DOMAIN-CONTAINING PROTEIN"/>
    <property type="match status" value="1"/>
</dbReference>
<comment type="subcellular location">
    <subcellularLocation>
        <location evidence="1">Nucleus</location>
    </subcellularLocation>
</comment>
<feature type="region of interest" description="Disordered" evidence="6">
    <location>
        <begin position="245"/>
        <end position="264"/>
    </location>
</feature>
<evidence type="ECO:0000256" key="3">
    <source>
        <dbReference type="ARBA" id="ARBA00023015"/>
    </source>
</evidence>
<dbReference type="PANTHER" id="PTHR47338">
    <property type="entry name" value="ZN(II)2CYS6 TRANSCRIPTION FACTOR (EUROFUNG)-RELATED"/>
    <property type="match status" value="1"/>
</dbReference>
<dbReference type="GO" id="GO:0000981">
    <property type="term" value="F:DNA-binding transcription factor activity, RNA polymerase II-specific"/>
    <property type="evidence" value="ECO:0007669"/>
    <property type="project" value="InterPro"/>
</dbReference>
<gene>
    <name evidence="8" type="ORF">BD410DRAFT_890300</name>
</gene>
<evidence type="ECO:0000256" key="4">
    <source>
        <dbReference type="ARBA" id="ARBA00023163"/>
    </source>
</evidence>
<dbReference type="EMBL" id="ML170252">
    <property type="protein sequence ID" value="TDL16069.1"/>
    <property type="molecule type" value="Genomic_DNA"/>
</dbReference>
<dbReference type="InterPro" id="IPR001138">
    <property type="entry name" value="Zn2Cys6_DnaBD"/>
</dbReference>
<dbReference type="VEuPathDB" id="FungiDB:BD410DRAFT_890300"/>
<dbReference type="AlphaFoldDB" id="A0A4Y7PN97"/>
<keyword evidence="4" id="KW-0804">Transcription</keyword>
<proteinExistence type="predicted"/>
<evidence type="ECO:0000313" key="9">
    <source>
        <dbReference type="Proteomes" id="UP000294933"/>
    </source>
</evidence>
<dbReference type="GO" id="GO:0008270">
    <property type="term" value="F:zinc ion binding"/>
    <property type="evidence" value="ECO:0007669"/>
    <property type="project" value="InterPro"/>
</dbReference>
<feature type="region of interest" description="Disordered" evidence="6">
    <location>
        <begin position="60"/>
        <end position="89"/>
    </location>
</feature>